<dbReference type="RefSeq" id="WP_140963562.1">
    <property type="nucleotide sequence ID" value="NZ_VEVQ02000011.1"/>
</dbReference>
<proteinExistence type="predicted"/>
<organism evidence="1 2">
    <name type="scientific">Flavobacterium jejuense</name>
    <dbReference type="NCBI Taxonomy" id="1544455"/>
    <lineage>
        <taxon>Bacteria</taxon>
        <taxon>Pseudomonadati</taxon>
        <taxon>Bacteroidota</taxon>
        <taxon>Flavobacteriia</taxon>
        <taxon>Flavobacteriales</taxon>
        <taxon>Flavobacteriaceae</taxon>
        <taxon>Flavobacterium</taxon>
    </lineage>
</organism>
<evidence type="ECO:0000313" key="1">
    <source>
        <dbReference type="EMBL" id="NHN27160.1"/>
    </source>
</evidence>
<evidence type="ECO:0008006" key="3">
    <source>
        <dbReference type="Google" id="ProtNLM"/>
    </source>
</evidence>
<dbReference type="EMBL" id="VEVQ02000011">
    <property type="protein sequence ID" value="NHN27160.1"/>
    <property type="molecule type" value="Genomic_DNA"/>
</dbReference>
<dbReference type="Proteomes" id="UP000817854">
    <property type="component" value="Unassembled WGS sequence"/>
</dbReference>
<protein>
    <recommendedName>
        <fullName evidence="3">Gliding motility-associated protein GldM C-terminal domain-containing protein</fullName>
    </recommendedName>
</protein>
<reference evidence="1" key="1">
    <citation type="submission" date="2019-05" db="EMBL/GenBank/DDBJ databases">
        <authorList>
            <person name="Lianzixin W."/>
        </authorList>
    </citation>
    <scope>NUCLEOTIDE SEQUENCE</scope>
    <source>
        <strain evidence="1">EC11</strain>
    </source>
</reference>
<accession>A0ABX0IVG2</accession>
<sequence>MKKLLLLIFVFCFQTIFSQKVVVRTFFDYGVLYYGVQNPVDIIVEGEKCKDLKIIVDDKIISGNNCNYTILPKKIGEIEIAIYKKSKLVGKQKLQVIDIIPVATLTAPENENGEKIIQNAHNLTFLFKGLTCSDINIPKLEYKVTIIRKDKVVFSNVFHKRVFTEELRKELQTLQKEDLILFTDIKVTLINDLQLTSESLVFRITYDNF</sequence>
<keyword evidence="2" id="KW-1185">Reference proteome</keyword>
<name>A0ABX0IVG2_9FLAO</name>
<reference evidence="1" key="2">
    <citation type="submission" date="2020-02" db="EMBL/GenBank/DDBJ databases">
        <title>Flavobacterium profundi sp. nov., isolated from a deep-sea seamount.</title>
        <authorList>
            <person name="Zhang D.-C."/>
        </authorList>
    </citation>
    <scope>NUCLEOTIDE SEQUENCE</scope>
    <source>
        <strain evidence="1">EC11</strain>
    </source>
</reference>
<comment type="caution">
    <text evidence="1">The sequence shown here is derived from an EMBL/GenBank/DDBJ whole genome shotgun (WGS) entry which is preliminary data.</text>
</comment>
<evidence type="ECO:0000313" key="2">
    <source>
        <dbReference type="Proteomes" id="UP000817854"/>
    </source>
</evidence>
<gene>
    <name evidence="1" type="ORF">FIA58_015870</name>
</gene>